<sequence length="337" mass="36183">MQPSGRPAGRDPHNRRPTVIAVAVALVVVVAALAVVFVLDPGSGDARSRPPLSAAADLSGRTYTVGGKDISEEQSILCEITAAALREARATVTSRCDIGGTEATRQALLDGEIDVYWEYTGTAWEVFLRQSQKILDAGRLHDLVRQRDLQENDVVWTDRADVDDTYAFATAGGALPGVGTLSEMAAHVRSGAPGDVCVEREYATRPDGLVNLQRAYGFTVPRDRLRVLDGGDIYQATARGDCLFGEVYSTDGRIPGLGLRVLTDDKTFHTIYNPAPTIRRTTFDHAPDVAKVLDPIAGALDQATMVALNRQVSGQGRDPRDVAAAWLADEGFVPAAR</sequence>
<comment type="caution">
    <text evidence="3">The sequence shown here is derived from an EMBL/GenBank/DDBJ whole genome shotgun (WGS) entry which is preliminary data.</text>
</comment>
<dbReference type="OrthoDB" id="9781705at2"/>
<dbReference type="InterPro" id="IPR007210">
    <property type="entry name" value="ABC_Gly_betaine_transp_sub-bd"/>
</dbReference>
<reference evidence="3 4" key="1">
    <citation type="submission" date="2019-02" db="EMBL/GenBank/DDBJ databases">
        <title>Sequencing the genomes of 1000 actinobacteria strains.</title>
        <authorList>
            <person name="Klenk H.-P."/>
        </authorList>
    </citation>
    <scope>NUCLEOTIDE SEQUENCE [LARGE SCALE GENOMIC DNA]</scope>
    <source>
        <strain evidence="3 4">DSM 45779</strain>
    </source>
</reference>
<dbReference type="Gene3D" id="3.40.190.10">
    <property type="entry name" value="Periplasmic binding protein-like II"/>
    <property type="match status" value="1"/>
</dbReference>
<evidence type="ECO:0000256" key="1">
    <source>
        <dbReference type="SAM" id="Phobius"/>
    </source>
</evidence>
<dbReference type="Gene3D" id="3.40.190.120">
    <property type="entry name" value="Osmoprotection protein (prox), domain 2"/>
    <property type="match status" value="1"/>
</dbReference>
<keyword evidence="1" id="KW-0472">Membrane</keyword>
<protein>
    <submittedName>
        <fullName evidence="3">Osmoprotectant transport system substrate-binding protein</fullName>
    </submittedName>
</protein>
<dbReference type="Proteomes" id="UP000291591">
    <property type="component" value="Unassembled WGS sequence"/>
</dbReference>
<keyword evidence="1" id="KW-1133">Transmembrane helix</keyword>
<evidence type="ECO:0000313" key="3">
    <source>
        <dbReference type="EMBL" id="RZT85289.1"/>
    </source>
</evidence>
<dbReference type="GO" id="GO:0022857">
    <property type="term" value="F:transmembrane transporter activity"/>
    <property type="evidence" value="ECO:0007669"/>
    <property type="project" value="InterPro"/>
</dbReference>
<dbReference type="GO" id="GO:0043190">
    <property type="term" value="C:ATP-binding cassette (ABC) transporter complex"/>
    <property type="evidence" value="ECO:0007669"/>
    <property type="project" value="InterPro"/>
</dbReference>
<evidence type="ECO:0000313" key="4">
    <source>
        <dbReference type="Proteomes" id="UP000291591"/>
    </source>
</evidence>
<keyword evidence="4" id="KW-1185">Reference proteome</keyword>
<dbReference type="Pfam" id="PF04069">
    <property type="entry name" value="OpuAC"/>
    <property type="match status" value="1"/>
</dbReference>
<proteinExistence type="predicted"/>
<dbReference type="AlphaFoldDB" id="A0A4Q7UYN0"/>
<feature type="transmembrane region" description="Helical" evidence="1">
    <location>
        <begin position="20"/>
        <end position="39"/>
    </location>
</feature>
<organism evidence="3 4">
    <name type="scientific">Pseudonocardia sediminis</name>
    <dbReference type="NCBI Taxonomy" id="1397368"/>
    <lineage>
        <taxon>Bacteria</taxon>
        <taxon>Bacillati</taxon>
        <taxon>Actinomycetota</taxon>
        <taxon>Actinomycetes</taxon>
        <taxon>Pseudonocardiales</taxon>
        <taxon>Pseudonocardiaceae</taxon>
        <taxon>Pseudonocardia</taxon>
    </lineage>
</organism>
<feature type="domain" description="ABC-type glycine betaine transport system substrate-binding" evidence="2">
    <location>
        <begin position="62"/>
        <end position="328"/>
    </location>
</feature>
<name>A0A4Q7UYN0_PSEST</name>
<dbReference type="EMBL" id="SHKL01000001">
    <property type="protein sequence ID" value="RZT85289.1"/>
    <property type="molecule type" value="Genomic_DNA"/>
</dbReference>
<dbReference type="SUPFAM" id="SSF53850">
    <property type="entry name" value="Periplasmic binding protein-like II"/>
    <property type="match status" value="1"/>
</dbReference>
<gene>
    <name evidence="3" type="ORF">EV383_2153</name>
</gene>
<evidence type="ECO:0000259" key="2">
    <source>
        <dbReference type="Pfam" id="PF04069"/>
    </source>
</evidence>
<keyword evidence="1" id="KW-0812">Transmembrane</keyword>
<accession>A0A4Q7UYN0</accession>